<dbReference type="Pfam" id="PF14338">
    <property type="entry name" value="Mrr_N"/>
    <property type="match status" value="1"/>
</dbReference>
<dbReference type="EMBL" id="AVPJ01000020">
    <property type="protein sequence ID" value="KGN30314.1"/>
    <property type="molecule type" value="Genomic_DNA"/>
</dbReference>
<evidence type="ECO:0000259" key="3">
    <source>
        <dbReference type="Pfam" id="PF14338"/>
    </source>
</evidence>
<name>A0A0A0J0R6_9MICO</name>
<dbReference type="InterPro" id="IPR011335">
    <property type="entry name" value="Restrct_endonuc-II-like"/>
</dbReference>
<proteinExistence type="predicted"/>
<dbReference type="AlphaFoldDB" id="A0A0A0J0R6"/>
<dbReference type="OrthoDB" id="9803736at2"/>
<feature type="region of interest" description="Disordered" evidence="1">
    <location>
        <begin position="109"/>
        <end position="144"/>
    </location>
</feature>
<evidence type="ECO:0000256" key="1">
    <source>
        <dbReference type="SAM" id="MobiDB-lite"/>
    </source>
</evidence>
<evidence type="ECO:0000313" key="4">
    <source>
        <dbReference type="EMBL" id="KGN30314.1"/>
    </source>
</evidence>
<dbReference type="GO" id="GO:0015666">
    <property type="term" value="F:restriction endodeoxyribonuclease activity"/>
    <property type="evidence" value="ECO:0007669"/>
    <property type="project" value="TreeGrafter"/>
</dbReference>
<dbReference type="InterPro" id="IPR025745">
    <property type="entry name" value="Mrr-like_N_dom"/>
</dbReference>
<gene>
    <name evidence="4" type="ORF">N802_09450</name>
</gene>
<organism evidence="4 5">
    <name type="scientific">Knoellia sinensis KCTC 19936</name>
    <dbReference type="NCBI Taxonomy" id="1385520"/>
    <lineage>
        <taxon>Bacteria</taxon>
        <taxon>Bacillati</taxon>
        <taxon>Actinomycetota</taxon>
        <taxon>Actinomycetes</taxon>
        <taxon>Micrococcales</taxon>
        <taxon>Intrasporangiaceae</taxon>
        <taxon>Knoellia</taxon>
    </lineage>
</organism>
<sequence>MAVPTYEAMMRPALELLEGRGALPFREISELVADSMDLSDAERSITIDSGQAVYVNRVGWAITYLVQAGAVTRPRRAVAEITDRGRELLRSVIGPISRKDLEQFEEFQAFRQRSRRTTRDEPTGPDDQDSSGLGPDRGSTPEETIARTVDTVHAALTGDLLDRIMELTPLAFETLVLRLLGAMKYGASGKIESTAATGDAGIDGVISQDPLGLDRIYVQAKRYDRDRTVGRPAMQAFVGALQGQQADRGVFMTTCRFTGEALEYADRVGVRIIPIDGDELARLMIKHAVGVQEGYVATLMKLDEDFFEEL</sequence>
<accession>A0A0A0J0R6</accession>
<dbReference type="PANTHER" id="PTHR30015:SF7">
    <property type="entry name" value="TYPE IV METHYL-DIRECTED RESTRICTION ENZYME ECOKMRR"/>
    <property type="match status" value="1"/>
</dbReference>
<evidence type="ECO:0000259" key="2">
    <source>
        <dbReference type="Pfam" id="PF04471"/>
    </source>
</evidence>
<reference evidence="4 5" key="1">
    <citation type="submission" date="2013-08" db="EMBL/GenBank/DDBJ databases">
        <title>The genome sequence of Knoellia sinensis.</title>
        <authorList>
            <person name="Zhu W."/>
            <person name="Wang G."/>
        </authorList>
    </citation>
    <scope>NUCLEOTIDE SEQUENCE [LARGE SCALE GENOMIC DNA]</scope>
    <source>
        <strain evidence="4 5">KCTC 19936</strain>
    </source>
</reference>
<dbReference type="InterPro" id="IPR052906">
    <property type="entry name" value="Type_IV_Methyl-Rstrct_Enzyme"/>
</dbReference>
<dbReference type="eggNOG" id="COG1715">
    <property type="taxonomic scope" value="Bacteria"/>
</dbReference>
<dbReference type="Pfam" id="PF04471">
    <property type="entry name" value="Mrr_cat"/>
    <property type="match status" value="1"/>
</dbReference>
<dbReference type="GO" id="GO:0009307">
    <property type="term" value="P:DNA restriction-modification system"/>
    <property type="evidence" value="ECO:0007669"/>
    <property type="project" value="InterPro"/>
</dbReference>
<comment type="caution">
    <text evidence="4">The sequence shown here is derived from an EMBL/GenBank/DDBJ whole genome shotgun (WGS) entry which is preliminary data.</text>
</comment>
<keyword evidence="5" id="KW-1185">Reference proteome</keyword>
<feature type="domain" description="Restriction system protein Mrr-like N-terminal" evidence="3">
    <location>
        <begin position="6"/>
        <end position="90"/>
    </location>
</feature>
<dbReference type="RefSeq" id="WP_035918905.1">
    <property type="nucleotide sequence ID" value="NZ_AVPJ01000020.1"/>
</dbReference>
<dbReference type="InterPro" id="IPR011856">
    <property type="entry name" value="tRNA_endonuc-like_dom_sf"/>
</dbReference>
<protein>
    <submittedName>
        <fullName evidence="4">Restriction system protein mrr</fullName>
    </submittedName>
</protein>
<dbReference type="GO" id="GO:0003677">
    <property type="term" value="F:DNA binding"/>
    <property type="evidence" value="ECO:0007669"/>
    <property type="project" value="InterPro"/>
</dbReference>
<dbReference type="SUPFAM" id="SSF52980">
    <property type="entry name" value="Restriction endonuclease-like"/>
    <property type="match status" value="1"/>
</dbReference>
<dbReference type="PANTHER" id="PTHR30015">
    <property type="entry name" value="MRR RESTRICTION SYSTEM PROTEIN"/>
    <property type="match status" value="1"/>
</dbReference>
<dbReference type="STRING" id="1385520.N802_09450"/>
<dbReference type="Gene3D" id="3.40.1350.10">
    <property type="match status" value="1"/>
</dbReference>
<feature type="domain" description="Restriction endonuclease type IV Mrr" evidence="2">
    <location>
        <begin position="165"/>
        <end position="284"/>
    </location>
</feature>
<dbReference type="InterPro" id="IPR007560">
    <property type="entry name" value="Restrct_endonuc_IV_Mrr"/>
</dbReference>
<evidence type="ECO:0000313" key="5">
    <source>
        <dbReference type="Proteomes" id="UP000030002"/>
    </source>
</evidence>
<dbReference type="Proteomes" id="UP000030002">
    <property type="component" value="Unassembled WGS sequence"/>
</dbReference>